<dbReference type="EMBL" id="CP091512">
    <property type="protein sequence ID" value="UOO91767.1"/>
    <property type="molecule type" value="Genomic_DNA"/>
</dbReference>
<evidence type="ECO:0000313" key="3">
    <source>
        <dbReference type="EMBL" id="UOO91767.1"/>
    </source>
</evidence>
<feature type="signal peptide" evidence="2">
    <location>
        <begin position="1"/>
        <end position="20"/>
    </location>
</feature>
<feature type="compositionally biased region" description="Basic and acidic residues" evidence="1">
    <location>
        <begin position="76"/>
        <end position="85"/>
    </location>
</feature>
<feature type="chain" id="PRO_5046014467" evidence="2">
    <location>
        <begin position="21"/>
        <end position="94"/>
    </location>
</feature>
<protein>
    <submittedName>
        <fullName evidence="3">Uncharacterized protein</fullName>
    </submittedName>
</protein>
<evidence type="ECO:0000313" key="4">
    <source>
        <dbReference type="Proteomes" id="UP000832034"/>
    </source>
</evidence>
<sequence length="94" mass="10729">MKFIWLFCLSIVLTSTAAWADAPTAQMSPKIPSYSEANPSTDDSSTPAKKIYRSKKLRIHKYDGTHRSHKDKPHRLKNDVKRPEKNPQSPPEQP</sequence>
<gene>
    <name evidence="3" type="ORF">LVJ81_09000</name>
</gene>
<organism evidence="3 4">
    <name type="scientific">Vitreoscilla stercoraria</name>
    <dbReference type="NCBI Taxonomy" id="61"/>
    <lineage>
        <taxon>Bacteria</taxon>
        <taxon>Pseudomonadati</taxon>
        <taxon>Pseudomonadota</taxon>
        <taxon>Betaproteobacteria</taxon>
        <taxon>Neisseriales</taxon>
        <taxon>Neisseriaceae</taxon>
        <taxon>Vitreoscilla</taxon>
    </lineage>
</organism>
<evidence type="ECO:0000256" key="2">
    <source>
        <dbReference type="SAM" id="SignalP"/>
    </source>
</evidence>
<keyword evidence="2" id="KW-0732">Signal</keyword>
<reference evidence="3" key="2">
    <citation type="journal article" date="2022" name="Res Sq">
        <title>Evolution of multicellular longitudinally dividing oral cavity symbionts (Neisseriaceae).</title>
        <authorList>
            <person name="Nyongesa S."/>
            <person name="Weber P."/>
            <person name="Bernet E."/>
            <person name="Pullido F."/>
            <person name="Nieckarz M."/>
            <person name="Delaby M."/>
            <person name="Nieves C."/>
            <person name="Viehboeck T."/>
            <person name="Krause N."/>
            <person name="Rivera-Millot A."/>
            <person name="Nakamura A."/>
            <person name="Vischer N."/>
            <person name="VanNieuwenhze M."/>
            <person name="Brun Y."/>
            <person name="Cava F."/>
            <person name="Bulgheresi S."/>
            <person name="Veyrier F."/>
        </authorList>
    </citation>
    <scope>NUCLEOTIDE SEQUENCE</scope>
    <source>
        <strain evidence="3">SAG 1488-6</strain>
    </source>
</reference>
<feature type="compositionally biased region" description="Polar residues" evidence="1">
    <location>
        <begin position="35"/>
        <end position="47"/>
    </location>
</feature>
<keyword evidence="4" id="KW-1185">Reference proteome</keyword>
<feature type="compositionally biased region" description="Basic residues" evidence="1">
    <location>
        <begin position="50"/>
        <end position="59"/>
    </location>
</feature>
<dbReference type="RefSeq" id="WP_019958629.1">
    <property type="nucleotide sequence ID" value="NZ_CP091512.1"/>
</dbReference>
<reference evidence="3" key="1">
    <citation type="submission" date="2021-12" db="EMBL/GenBank/DDBJ databases">
        <authorList>
            <person name="Veyrier F.J."/>
        </authorList>
    </citation>
    <scope>NUCLEOTIDE SEQUENCE</scope>
    <source>
        <strain evidence="3">SAG 1488-6</strain>
    </source>
</reference>
<name>A0ABY4EEB6_VITST</name>
<evidence type="ECO:0000256" key="1">
    <source>
        <dbReference type="SAM" id="MobiDB-lite"/>
    </source>
</evidence>
<accession>A0ABY4EEB6</accession>
<dbReference type="Proteomes" id="UP000832034">
    <property type="component" value="Chromosome"/>
</dbReference>
<proteinExistence type="predicted"/>
<feature type="region of interest" description="Disordered" evidence="1">
    <location>
        <begin position="27"/>
        <end position="94"/>
    </location>
</feature>